<evidence type="ECO:0000256" key="2">
    <source>
        <dbReference type="ARBA" id="ARBA00022737"/>
    </source>
</evidence>
<evidence type="ECO:0000256" key="3">
    <source>
        <dbReference type="SAM" id="MobiDB-lite"/>
    </source>
</evidence>
<dbReference type="AlphaFoldDB" id="A0A7S2RZP4"/>
<sequence>MRKRYSCPHRGCRHVHAQGQPCHVFVPTRKLKEPEPDSDLDSDEMSSDEDDVDALQNMSAEEVEEMHRAEAQAAAEAGADAEITMADIMKMGKKGLSMLAKGGQQLKEAAKHGAHKAKMTGKRLRGKASNGMPTPDWVKKCGYRRCNCDYGVPDNDPEFLAVPGERYVGGICINTGVCAPVPPPARVLAPPEECLRGAFPFLNPKSLGRAKAVTGLWAKEVALQPHYHDMRYFEPVCEIQAHNRRIESCFGFRGFAYTSGDNCIKVWDMRERQGTLAHTCCKDTAPITVAMEIDAFLFLASANGALRKWSMPFKVTNIDFRGSMWLHNKVVNDMAHWKKGQESVLFTVCDDRICRVWDLTVNRCIHVIDPIDRESGTLRSACCSDQFFFIGSSNGRIDVYLTERKCRRQDRHICHLPSGPVPYCHQTTLSHGDPEVRPVVTALEVGGFHHREDYLFTGGSDGRIQIFSLPDYGLEFPLVHILDLHTAPVTSLRCSWAHLITGGDDGRLNVLSLYCNDWKIALERRHILPKERVKCLFIADEDDIEQDVAHLYLGTNRGRLLMYRLGSYV</sequence>
<feature type="region of interest" description="Disordered" evidence="3">
    <location>
        <begin position="112"/>
        <end position="131"/>
    </location>
</feature>
<protein>
    <recommendedName>
        <fullName evidence="5">Guanine nucleotide-binding protein subunit beta-like protein</fullName>
    </recommendedName>
</protein>
<dbReference type="PANTHER" id="PTHR22847">
    <property type="entry name" value="WD40 REPEAT PROTEIN"/>
    <property type="match status" value="1"/>
</dbReference>
<name>A0A7S2RZP4_9STRA</name>
<dbReference type="InterPro" id="IPR015943">
    <property type="entry name" value="WD40/YVTN_repeat-like_dom_sf"/>
</dbReference>
<feature type="region of interest" description="Disordered" evidence="3">
    <location>
        <begin position="30"/>
        <end position="53"/>
    </location>
</feature>
<dbReference type="PANTHER" id="PTHR22847:SF637">
    <property type="entry name" value="WD REPEAT DOMAIN 5B"/>
    <property type="match status" value="1"/>
</dbReference>
<dbReference type="InterPro" id="IPR036322">
    <property type="entry name" value="WD40_repeat_dom_sf"/>
</dbReference>
<accession>A0A7S2RZP4</accession>
<dbReference type="SUPFAM" id="SSF50978">
    <property type="entry name" value="WD40 repeat-like"/>
    <property type="match status" value="1"/>
</dbReference>
<keyword evidence="1" id="KW-0853">WD repeat</keyword>
<feature type="compositionally biased region" description="Acidic residues" evidence="3">
    <location>
        <begin position="36"/>
        <end position="53"/>
    </location>
</feature>
<gene>
    <name evidence="4" type="ORF">RMAR1173_LOCUS9619</name>
</gene>
<organism evidence="4">
    <name type="scientific">Rhizochromulina marina</name>
    <dbReference type="NCBI Taxonomy" id="1034831"/>
    <lineage>
        <taxon>Eukaryota</taxon>
        <taxon>Sar</taxon>
        <taxon>Stramenopiles</taxon>
        <taxon>Ochrophyta</taxon>
        <taxon>Dictyochophyceae</taxon>
        <taxon>Rhizochromulinales</taxon>
        <taxon>Rhizochromulina</taxon>
    </lineage>
</organism>
<keyword evidence="2" id="KW-0677">Repeat</keyword>
<feature type="compositionally biased region" description="Basic residues" evidence="3">
    <location>
        <begin position="112"/>
        <end position="126"/>
    </location>
</feature>
<dbReference type="SMART" id="SM00320">
    <property type="entry name" value="WD40"/>
    <property type="match status" value="4"/>
</dbReference>
<evidence type="ECO:0000256" key="1">
    <source>
        <dbReference type="ARBA" id="ARBA00022574"/>
    </source>
</evidence>
<dbReference type="Gene3D" id="2.130.10.10">
    <property type="entry name" value="YVTN repeat-like/Quinoprotein amine dehydrogenase"/>
    <property type="match status" value="2"/>
</dbReference>
<evidence type="ECO:0000313" key="4">
    <source>
        <dbReference type="EMBL" id="CAD9685248.1"/>
    </source>
</evidence>
<dbReference type="EMBL" id="HBHJ01014635">
    <property type="protein sequence ID" value="CAD9685248.1"/>
    <property type="molecule type" value="Transcribed_RNA"/>
</dbReference>
<dbReference type="InterPro" id="IPR001680">
    <property type="entry name" value="WD40_rpt"/>
</dbReference>
<dbReference type="GO" id="GO:1990234">
    <property type="term" value="C:transferase complex"/>
    <property type="evidence" value="ECO:0007669"/>
    <property type="project" value="UniProtKB-ARBA"/>
</dbReference>
<evidence type="ECO:0008006" key="5">
    <source>
        <dbReference type="Google" id="ProtNLM"/>
    </source>
</evidence>
<proteinExistence type="predicted"/>
<reference evidence="4" key="1">
    <citation type="submission" date="2021-01" db="EMBL/GenBank/DDBJ databases">
        <authorList>
            <person name="Corre E."/>
            <person name="Pelletier E."/>
            <person name="Niang G."/>
            <person name="Scheremetjew M."/>
            <person name="Finn R."/>
            <person name="Kale V."/>
            <person name="Holt S."/>
            <person name="Cochrane G."/>
            <person name="Meng A."/>
            <person name="Brown T."/>
            <person name="Cohen L."/>
        </authorList>
    </citation>
    <scope>NUCLEOTIDE SEQUENCE</scope>
    <source>
        <strain evidence="4">CCMP1243</strain>
    </source>
</reference>